<dbReference type="Proteomes" id="UP001597425">
    <property type="component" value="Unassembled WGS sequence"/>
</dbReference>
<name>A0ABW5EFL4_9GAMM</name>
<gene>
    <name evidence="2" type="ORF">ACFSKX_11815</name>
</gene>
<dbReference type="Gene3D" id="1.20.1290.10">
    <property type="entry name" value="AhpD-like"/>
    <property type="match status" value="1"/>
</dbReference>
<protein>
    <submittedName>
        <fullName evidence="2">Carboxymuconolactone decarboxylase family protein</fullName>
    </submittedName>
</protein>
<evidence type="ECO:0000313" key="2">
    <source>
        <dbReference type="EMBL" id="MFD2311103.1"/>
    </source>
</evidence>
<dbReference type="Pfam" id="PF02627">
    <property type="entry name" value="CMD"/>
    <property type="match status" value="1"/>
</dbReference>
<dbReference type="EMBL" id="JBHUJD010000014">
    <property type="protein sequence ID" value="MFD2311103.1"/>
    <property type="molecule type" value="Genomic_DNA"/>
</dbReference>
<reference evidence="3" key="1">
    <citation type="journal article" date="2019" name="Int. J. Syst. Evol. Microbiol.">
        <title>The Global Catalogue of Microorganisms (GCM) 10K type strain sequencing project: providing services to taxonomists for standard genome sequencing and annotation.</title>
        <authorList>
            <consortium name="The Broad Institute Genomics Platform"/>
            <consortium name="The Broad Institute Genome Sequencing Center for Infectious Disease"/>
            <person name="Wu L."/>
            <person name="Ma J."/>
        </authorList>
    </citation>
    <scope>NUCLEOTIDE SEQUENCE [LARGE SCALE GENOMIC DNA]</scope>
    <source>
        <strain evidence="3">KCTC 12848</strain>
    </source>
</reference>
<dbReference type="InterPro" id="IPR029032">
    <property type="entry name" value="AhpD-like"/>
</dbReference>
<evidence type="ECO:0000313" key="3">
    <source>
        <dbReference type="Proteomes" id="UP001597425"/>
    </source>
</evidence>
<proteinExistence type="predicted"/>
<comment type="caution">
    <text evidence="2">The sequence shown here is derived from an EMBL/GenBank/DDBJ whole genome shotgun (WGS) entry which is preliminary data.</text>
</comment>
<evidence type="ECO:0000259" key="1">
    <source>
        <dbReference type="Pfam" id="PF02627"/>
    </source>
</evidence>
<accession>A0ABW5EFL4</accession>
<sequence>MSERLARQAFYELGPRITSSLLALGKTDQQSTLEKRLCTLVRLRVSQINACCFCLHMHSQELREVGEQQARLDVLSAWREANCFSGRERSALALAESITRIAEGGVTDEIYQQCLREFGERDLLELMAVILEINSWNRVSVSLGFQPDIR</sequence>
<feature type="domain" description="Carboxymuconolactone decarboxylase-like" evidence="1">
    <location>
        <begin position="23"/>
        <end position="96"/>
    </location>
</feature>
<dbReference type="InterPro" id="IPR003779">
    <property type="entry name" value="CMD-like"/>
</dbReference>
<dbReference type="PANTHER" id="PTHR34846:SF10">
    <property type="entry name" value="CYTOPLASMIC PROTEIN"/>
    <property type="match status" value="1"/>
</dbReference>
<dbReference type="PANTHER" id="PTHR34846">
    <property type="entry name" value="4-CARBOXYMUCONOLACTONE DECARBOXYLASE FAMILY PROTEIN (AFU_ORTHOLOGUE AFUA_6G11590)"/>
    <property type="match status" value="1"/>
</dbReference>
<dbReference type="NCBIfam" id="TIGR00778">
    <property type="entry name" value="ahpD_dom"/>
    <property type="match status" value="1"/>
</dbReference>
<dbReference type="InterPro" id="IPR004675">
    <property type="entry name" value="AhpD_core"/>
</dbReference>
<dbReference type="RefSeq" id="WP_265721172.1">
    <property type="nucleotide sequence ID" value="NZ_JAPIVK010000009.1"/>
</dbReference>
<dbReference type="SUPFAM" id="SSF69118">
    <property type="entry name" value="AhpD-like"/>
    <property type="match status" value="1"/>
</dbReference>
<organism evidence="2 3">
    <name type="scientific">Microbulbifer halophilus</name>
    <dbReference type="NCBI Taxonomy" id="453963"/>
    <lineage>
        <taxon>Bacteria</taxon>
        <taxon>Pseudomonadati</taxon>
        <taxon>Pseudomonadota</taxon>
        <taxon>Gammaproteobacteria</taxon>
        <taxon>Cellvibrionales</taxon>
        <taxon>Microbulbiferaceae</taxon>
        <taxon>Microbulbifer</taxon>
    </lineage>
</organism>
<keyword evidence="3" id="KW-1185">Reference proteome</keyword>